<dbReference type="Gene3D" id="3.40.1310.20">
    <property type="match status" value="1"/>
</dbReference>
<dbReference type="GeneID" id="41660956"/>
<dbReference type="EMBL" id="MK045451">
    <property type="protein sequence ID" value="QDR25074.1"/>
    <property type="molecule type" value="Genomic_DNA"/>
</dbReference>
<evidence type="ECO:0000313" key="1">
    <source>
        <dbReference type="EMBL" id="QDR25074.1"/>
    </source>
</evidence>
<organism evidence="1">
    <name type="scientific">Halamphora calidilacuna</name>
    <dbReference type="NCBI Taxonomy" id="2133758"/>
    <lineage>
        <taxon>Eukaryota</taxon>
        <taxon>Sar</taxon>
        <taxon>Stramenopiles</taxon>
        <taxon>Ochrophyta</taxon>
        <taxon>Bacillariophyta</taxon>
        <taxon>Bacillariophyceae</taxon>
        <taxon>Bacillariophycidae</taxon>
        <taxon>Naviculales</taxon>
        <taxon>Amphipleuraceae</taxon>
        <taxon>Halamphora</taxon>
    </lineage>
</organism>
<protein>
    <recommendedName>
        <fullName evidence="2">Replication-associated protein</fullName>
    </recommendedName>
</protein>
<accession>A0A516ZBI4</accession>
<reference evidence="1" key="1">
    <citation type="journal article" date="2019" name="PLoS ONE">
        <title>Extensive chloroplast genome rearrangement amongst three closely related Halamphora spp. (Bacillariophyceae), and evidence for rapid evolution as compared to land plants.</title>
        <authorList>
            <person name="Hamsher S.E."/>
            <person name="Keepers K.G."/>
            <person name="Pogoda C.S."/>
            <person name="Stepanek J.G."/>
            <person name="Kane N.C."/>
            <person name="Kociolek J.P."/>
        </authorList>
    </citation>
    <scope>NUCLEOTIDE SEQUENCE</scope>
</reference>
<name>A0A516ZBI4_9STRA</name>
<evidence type="ECO:0008006" key="2">
    <source>
        <dbReference type="Google" id="ProtNLM"/>
    </source>
</evidence>
<sequence length="341" mass="40198">MVNRNTKYWFFTWEANAAQRKLPSKEKLKAFLDQIADYGQFQEELGEKKGNLHYQGCLELYGPRVSKKKLLDTFKDNFKNIGGLKISKVFSKDAVLAYTSKKETRQSATVYCGRKEMFSTEIQELLTKEWQTDVFDFLKNVKYNNDFTDSQRLRKRSIYWLEDTKGGSGKSEFITWLRAGQKDLVCRLLPIDSVDRLIHVVTEISKHEKVDVFMIDDTRTQGEKTSFNNMFEALERIKNGHVVSTMYGRYAEVIYNRPQIIFFTNREVFGYLKNLSRDRWYHMKITEDHKLIKLGWTDANFWDAVFDSTASKEPTVEKNERTNGDLFFSKIFDEDYEDNDN</sequence>
<keyword evidence="1" id="KW-0150">Chloroplast</keyword>
<geneLocation type="chloroplast" evidence="1"/>
<dbReference type="RefSeq" id="YP_009686318.1">
    <property type="nucleotide sequence ID" value="NC_044464.1"/>
</dbReference>
<proteinExistence type="predicted"/>
<gene>
    <name evidence="1" type="primary">ORF25</name>
</gene>
<dbReference type="AlphaFoldDB" id="A0A516ZBI4"/>
<keyword evidence="1" id="KW-0934">Plastid</keyword>